<keyword evidence="2" id="KW-0472">Membrane</keyword>
<dbReference type="Proteomes" id="UP000292958">
    <property type="component" value="Unassembled WGS sequence"/>
</dbReference>
<dbReference type="Pfam" id="PF25183">
    <property type="entry name" value="OMP_b-brl_4"/>
    <property type="match status" value="1"/>
</dbReference>
<organism evidence="6 7">
    <name type="scientific">Edaphobacter modestus</name>
    <dbReference type="NCBI Taxonomy" id="388466"/>
    <lineage>
        <taxon>Bacteria</taxon>
        <taxon>Pseudomonadati</taxon>
        <taxon>Acidobacteriota</taxon>
        <taxon>Terriglobia</taxon>
        <taxon>Terriglobales</taxon>
        <taxon>Acidobacteriaceae</taxon>
        <taxon>Edaphobacter</taxon>
    </lineage>
</organism>
<keyword evidence="3" id="KW-0998">Cell outer membrane</keyword>
<dbReference type="EMBL" id="SHKW01000001">
    <property type="protein sequence ID" value="RZU38866.1"/>
    <property type="molecule type" value="Genomic_DNA"/>
</dbReference>
<accession>A0A4V2G403</accession>
<evidence type="ECO:0000256" key="1">
    <source>
        <dbReference type="ARBA" id="ARBA00004442"/>
    </source>
</evidence>
<gene>
    <name evidence="6" type="ORF">BDD14_0160</name>
</gene>
<keyword evidence="4" id="KW-0732">Signal</keyword>
<dbReference type="OrthoDB" id="97893at2"/>
<feature type="chain" id="PRO_5020280739" evidence="4">
    <location>
        <begin position="26"/>
        <end position="1032"/>
    </location>
</feature>
<dbReference type="InterPro" id="IPR008969">
    <property type="entry name" value="CarboxyPept-like_regulatory"/>
</dbReference>
<dbReference type="SUPFAM" id="SSF49464">
    <property type="entry name" value="Carboxypeptidase regulatory domain-like"/>
    <property type="match status" value="1"/>
</dbReference>
<proteinExistence type="predicted"/>
<evidence type="ECO:0000313" key="7">
    <source>
        <dbReference type="Proteomes" id="UP000292958"/>
    </source>
</evidence>
<dbReference type="RefSeq" id="WP_130417163.1">
    <property type="nucleotide sequence ID" value="NZ_SHKW01000001.1"/>
</dbReference>
<evidence type="ECO:0000256" key="2">
    <source>
        <dbReference type="ARBA" id="ARBA00023136"/>
    </source>
</evidence>
<dbReference type="InterPro" id="IPR057601">
    <property type="entry name" value="Oar-like_b-barrel"/>
</dbReference>
<evidence type="ECO:0000259" key="5">
    <source>
        <dbReference type="Pfam" id="PF25183"/>
    </source>
</evidence>
<evidence type="ECO:0000256" key="3">
    <source>
        <dbReference type="ARBA" id="ARBA00023237"/>
    </source>
</evidence>
<keyword evidence="6" id="KW-0121">Carboxypeptidase</keyword>
<name>A0A4V2G403_9BACT</name>
<comment type="subcellular location">
    <subcellularLocation>
        <location evidence="1">Cell outer membrane</location>
    </subcellularLocation>
</comment>
<sequence>MKMSARYFKLLAGLAVILISAVGYGQTTATLSGTVTDASGAVVAGAAVKVHSLDTNADRDVVTDSAGEYVVPSLQPGSYMLHVNASGFGSYTVPRLTLQVDQRVEINVKLSVASTGETVEVTGAAPVIDANTITVGQVIDRTTVQEIPLNGRHFLDLTVLTPGGVTAPQNGNLTTPSRGLGANSFITAGNREDSVNFQINGVNLNDMVQNQITFQPSINTTSEFKINNSTYSAEYGRSSGSIVNVSTRSGTNAFHGEAFDYFRNEALDARNYFNRKGAKQAPLKRNNFGGAIGGPIWRDRTFFFLSYEGLIQHQSLTLNSGVLSLAQRAQVTQVGNPASVALLPLIPLPNDPTGTRFIGSASGPVTVHQGTADVLHQFSSKDTLHGFYAFQSDVRTEPNLQGNTVPGFGDSRNAHRQVLTLNETHVFGPKLVNEARLGFNRISIAFNPSFVANPNDYHISDGLNSAIGLPQMTITDLSLNFGGPSGFPQGRTDTLGVVYDTATYLTGKHTLKFGGEFRRFLNANFAGDTGIVGFNTTANFINGVANVFTITPSTVSSRVYVNAVGGFVQDNYKLTHNLTLELGFRFEWNGTPTEGANRFVVFDPATVSLVRTNTNGFGSVYKQNYNWEPRVGFAYDVFGTGKTVLRGGYGYMADQPATNAVTPLASNTPFAAPVTYNSSTAPIPLTNLYGSAAAAGLTVNTIDRNFRNAYTQTYNLNLQQEFPGGVAMQIGYFGSVGRQLRARVNLNQPVNGMRPYLTLSGSSPIAAGAAVNSNFAEVDSGGSSSYNALWLTARKNLAHGVQFNMTYNWSKSMDLNSLGSQGGYVFQDSYNPQTNLGLSDFDVRNRISANAIYDLPFKGNRFVEGFRLSGIAQWQTGNPMNIINSGVAATVNGLTGTGGTVRPNLVGPIATSKSILTNGNVGWITSTVCPASGVVAGCSFVNVNGFGNLRRNAGTGPGFADIDVSIEKNTKLTERFTLQLRADAFDVLNHPSFGQPTLADTSTNFGQISSTRFAVSDLGSSRQLQLAGKILF</sequence>
<reference evidence="6 7" key="1">
    <citation type="submission" date="2019-02" db="EMBL/GenBank/DDBJ databases">
        <title>Genomic Encyclopedia of Archaeal and Bacterial Type Strains, Phase II (KMG-II): from individual species to whole genera.</title>
        <authorList>
            <person name="Goeker M."/>
        </authorList>
    </citation>
    <scope>NUCLEOTIDE SEQUENCE [LARGE SCALE GENOMIC DNA]</scope>
    <source>
        <strain evidence="6 7">DSM 18101</strain>
    </source>
</reference>
<dbReference type="InterPro" id="IPR036942">
    <property type="entry name" value="Beta-barrel_TonB_sf"/>
</dbReference>
<comment type="caution">
    <text evidence="6">The sequence shown here is derived from an EMBL/GenBank/DDBJ whole genome shotgun (WGS) entry which is preliminary data.</text>
</comment>
<keyword evidence="6" id="KW-0645">Protease</keyword>
<dbReference type="Gene3D" id="2.60.40.1120">
    <property type="entry name" value="Carboxypeptidase-like, regulatory domain"/>
    <property type="match status" value="1"/>
</dbReference>
<dbReference type="AlphaFoldDB" id="A0A4V2G403"/>
<evidence type="ECO:0000256" key="4">
    <source>
        <dbReference type="SAM" id="SignalP"/>
    </source>
</evidence>
<keyword evidence="7" id="KW-1185">Reference proteome</keyword>
<dbReference type="Pfam" id="PF13620">
    <property type="entry name" value="CarboxypepD_reg"/>
    <property type="match status" value="1"/>
</dbReference>
<dbReference type="SUPFAM" id="SSF56935">
    <property type="entry name" value="Porins"/>
    <property type="match status" value="1"/>
</dbReference>
<dbReference type="GO" id="GO:0004180">
    <property type="term" value="F:carboxypeptidase activity"/>
    <property type="evidence" value="ECO:0007669"/>
    <property type="project" value="UniProtKB-KW"/>
</dbReference>
<keyword evidence="6" id="KW-0378">Hydrolase</keyword>
<feature type="domain" description="TonB-dependent transporter Oar-like beta-barrel" evidence="5">
    <location>
        <begin position="246"/>
        <end position="1025"/>
    </location>
</feature>
<dbReference type="Gene3D" id="2.40.170.20">
    <property type="entry name" value="TonB-dependent receptor, beta-barrel domain"/>
    <property type="match status" value="1"/>
</dbReference>
<protein>
    <submittedName>
        <fullName evidence="6">Carboxypeptidase family protein</fullName>
    </submittedName>
</protein>
<evidence type="ECO:0000313" key="6">
    <source>
        <dbReference type="EMBL" id="RZU38866.1"/>
    </source>
</evidence>
<dbReference type="GO" id="GO:0009279">
    <property type="term" value="C:cell outer membrane"/>
    <property type="evidence" value="ECO:0007669"/>
    <property type="project" value="UniProtKB-SubCell"/>
</dbReference>
<feature type="signal peptide" evidence="4">
    <location>
        <begin position="1"/>
        <end position="25"/>
    </location>
</feature>